<gene>
    <name evidence="1" type="ORF">ACFSXZ_34280</name>
</gene>
<reference evidence="2" key="1">
    <citation type="journal article" date="2019" name="Int. J. Syst. Evol. Microbiol.">
        <title>The Global Catalogue of Microorganisms (GCM) 10K type strain sequencing project: providing services to taxonomists for standard genome sequencing and annotation.</title>
        <authorList>
            <consortium name="The Broad Institute Genomics Platform"/>
            <consortium name="The Broad Institute Genome Sequencing Center for Infectious Disease"/>
            <person name="Wu L."/>
            <person name="Ma J."/>
        </authorList>
    </citation>
    <scope>NUCLEOTIDE SEQUENCE [LARGE SCALE GENOMIC DNA]</scope>
    <source>
        <strain evidence="2">CGMCC 4.7645</strain>
    </source>
</reference>
<dbReference type="RefSeq" id="WP_378270097.1">
    <property type="nucleotide sequence ID" value="NZ_JBHUKR010000021.1"/>
</dbReference>
<evidence type="ECO:0000313" key="2">
    <source>
        <dbReference type="Proteomes" id="UP001597417"/>
    </source>
</evidence>
<keyword evidence="2" id="KW-1185">Reference proteome</keyword>
<comment type="caution">
    <text evidence="1">The sequence shown here is derived from an EMBL/GenBank/DDBJ whole genome shotgun (WGS) entry which is preliminary data.</text>
</comment>
<dbReference type="EMBL" id="JBHUKR010000021">
    <property type="protein sequence ID" value="MFD2421411.1"/>
    <property type="molecule type" value="Genomic_DNA"/>
</dbReference>
<dbReference type="Gene3D" id="3.20.20.140">
    <property type="entry name" value="Metal-dependent hydrolases"/>
    <property type="match status" value="1"/>
</dbReference>
<dbReference type="Pfam" id="PF19799">
    <property type="entry name" value="DUF6282"/>
    <property type="match status" value="1"/>
</dbReference>
<dbReference type="InterPro" id="IPR032466">
    <property type="entry name" value="Metal_Hydrolase"/>
</dbReference>
<proteinExistence type="predicted"/>
<name>A0ABW5G2M9_9PSEU</name>
<dbReference type="SUPFAM" id="SSF51556">
    <property type="entry name" value="Metallo-dependent hydrolases"/>
    <property type="match status" value="1"/>
</dbReference>
<protein>
    <submittedName>
        <fullName evidence="1">DUF6282 family protein</fullName>
    </submittedName>
</protein>
<evidence type="ECO:0000313" key="1">
    <source>
        <dbReference type="EMBL" id="MFD2421411.1"/>
    </source>
</evidence>
<dbReference type="InterPro" id="IPR046249">
    <property type="entry name" value="DUF6282"/>
</dbReference>
<organism evidence="1 2">
    <name type="scientific">Amycolatopsis pigmentata</name>
    <dbReference type="NCBI Taxonomy" id="450801"/>
    <lineage>
        <taxon>Bacteria</taxon>
        <taxon>Bacillati</taxon>
        <taxon>Actinomycetota</taxon>
        <taxon>Actinomycetes</taxon>
        <taxon>Pseudonocardiales</taxon>
        <taxon>Pseudonocardiaceae</taxon>
        <taxon>Amycolatopsis</taxon>
    </lineage>
</organism>
<accession>A0ABW5G2M9</accession>
<sequence length="283" mass="30428">MDLHCHSGPSPMPRHLTHVEAARMAAEAGMRAVVVKCHYHDTAFDVHAMEPALARIKTSVFGGVALNSPVGGVNPHAADLSLKMGGRIIWFPTISSAAHLDHASSNEGLRRHFQSRGVLASNEVDILGSDGELLPEVHTIIDLVKESGAALSTGHLAPDRALVLVEAAAAAGLDRLIVSHPNFVPKADPQQVVELTKLGATIEHEIGMYDNDRRFPLGDLLKWIDLVGPDHTSLASDLGQAGNPLPVDAYRRVLPRLLDSGIRERDLRTMTAVNPARLISLDD</sequence>
<dbReference type="Proteomes" id="UP001597417">
    <property type="component" value="Unassembled WGS sequence"/>
</dbReference>